<dbReference type="Pfam" id="PF13439">
    <property type="entry name" value="Glyco_transf_4"/>
    <property type="match status" value="1"/>
</dbReference>
<evidence type="ECO:0000259" key="2">
    <source>
        <dbReference type="Pfam" id="PF13439"/>
    </source>
</evidence>
<dbReference type="InterPro" id="IPR028098">
    <property type="entry name" value="Glyco_trans_4-like_N"/>
</dbReference>
<dbReference type="EMBL" id="QXFJ01000007">
    <property type="protein sequence ID" value="RIV74388.1"/>
    <property type="molecule type" value="Genomic_DNA"/>
</dbReference>
<feature type="domain" description="Glycosyltransferase subfamily 4-like N-terminal" evidence="2">
    <location>
        <begin position="15"/>
        <end position="177"/>
    </location>
</feature>
<dbReference type="GO" id="GO:0016757">
    <property type="term" value="F:glycosyltransferase activity"/>
    <property type="evidence" value="ECO:0007669"/>
    <property type="project" value="InterPro"/>
</dbReference>
<dbReference type="EMBL" id="VNWL01000006">
    <property type="protein sequence ID" value="TXK08510.1"/>
    <property type="molecule type" value="Genomic_DNA"/>
</dbReference>
<dbReference type="InterPro" id="IPR001296">
    <property type="entry name" value="Glyco_trans_1"/>
</dbReference>
<comment type="caution">
    <text evidence="3">The sequence shown here is derived from an EMBL/GenBank/DDBJ whole genome shotgun (WGS) entry which is preliminary data.</text>
</comment>
<dbReference type="PANTHER" id="PTHR45947:SF3">
    <property type="entry name" value="SULFOQUINOVOSYL TRANSFERASE SQD2"/>
    <property type="match status" value="1"/>
</dbReference>
<evidence type="ECO:0000313" key="3">
    <source>
        <dbReference type="EMBL" id="RIV74388.1"/>
    </source>
</evidence>
<evidence type="ECO:0000259" key="1">
    <source>
        <dbReference type="Pfam" id="PF00534"/>
    </source>
</evidence>
<organism evidence="3 5">
    <name type="scientific">Flagellimonas aequoris</name>
    <dbReference type="NCBI Taxonomy" id="2306997"/>
    <lineage>
        <taxon>Bacteria</taxon>
        <taxon>Pseudomonadati</taxon>
        <taxon>Bacteroidota</taxon>
        <taxon>Flavobacteriia</taxon>
        <taxon>Flavobacteriales</taxon>
        <taxon>Flavobacteriaceae</taxon>
        <taxon>Flagellimonas</taxon>
    </lineage>
</organism>
<protein>
    <submittedName>
        <fullName evidence="3">Glycosyltransferase family 1 protein</fullName>
    </submittedName>
</protein>
<keyword evidence="3" id="KW-0808">Transferase</keyword>
<dbReference type="PANTHER" id="PTHR45947">
    <property type="entry name" value="SULFOQUINOVOSYL TRANSFERASE SQD2"/>
    <property type="match status" value="1"/>
</dbReference>
<evidence type="ECO:0000313" key="4">
    <source>
        <dbReference type="EMBL" id="TXK08510.1"/>
    </source>
</evidence>
<keyword evidence="6" id="KW-1185">Reference proteome</keyword>
<accession>A0A418NBY7</accession>
<gene>
    <name evidence="3" type="ORF">D2U88_00530</name>
    <name evidence="4" type="ORF">FQ019_00510</name>
</gene>
<dbReference type="AlphaFoldDB" id="A0A418NBY7"/>
<dbReference type="CDD" id="cd03812">
    <property type="entry name" value="GT4_CapH-like"/>
    <property type="match status" value="1"/>
</dbReference>
<reference evidence="4 6" key="2">
    <citation type="submission" date="2019-07" db="EMBL/GenBank/DDBJ databases">
        <title>Draft genome of two Muricauda strains isolated from deep sea.</title>
        <authorList>
            <person name="Sun C."/>
        </authorList>
    </citation>
    <scope>NUCLEOTIDE SEQUENCE [LARGE SCALE GENOMIC DNA]</scope>
    <source>
        <strain evidence="4 6">NH166</strain>
    </source>
</reference>
<dbReference type="OrthoDB" id="596635at2"/>
<evidence type="ECO:0000313" key="6">
    <source>
        <dbReference type="Proteomes" id="UP000321528"/>
    </source>
</evidence>
<dbReference type="Proteomes" id="UP000321528">
    <property type="component" value="Unassembled WGS sequence"/>
</dbReference>
<dbReference type="Pfam" id="PF00534">
    <property type="entry name" value="Glycos_transf_1"/>
    <property type="match status" value="1"/>
</dbReference>
<reference evidence="3 5" key="1">
    <citation type="submission" date="2018-08" db="EMBL/GenBank/DDBJ databases">
        <title>Proposal of Muricauda 72 sp.nov. and Muricauda NH166 sp.nov., isolated from seawater.</title>
        <authorList>
            <person name="Cheng H."/>
            <person name="Wu Y.-H."/>
            <person name="Guo L.-L."/>
            <person name="Xu X.-W."/>
        </authorList>
    </citation>
    <scope>NUCLEOTIDE SEQUENCE [LARGE SCALE GENOMIC DNA]</scope>
    <source>
        <strain evidence="3 5">NH166</strain>
    </source>
</reference>
<dbReference type="Proteomes" id="UP000284189">
    <property type="component" value="Unassembled WGS sequence"/>
</dbReference>
<sequence length="376" mass="43211">MIRILHITGGMKRAGAETLLMNLYRNINRDDFQFDFLYFTDEPCDYDQEIIDLGGRIYRIPPKSRNRVLRIVRRYLDYIKLIKGLNEHQIVHSHINLNGAFFLWLAKRYDKKIRVSHSHISKGKKGVIPGIYRALTRNIILKSANIYMACGEAAGEYLYPKVTNDKVIVFPNSIDISSFQSYSSSRTKLHEELKLDSDKKIILQIGRFTYQKNFEFTIDFIEHLKKKQDNFHFVFLGTGPLEDKLKAKVTAKNLDQYVTFYGISSEIPAIMHSSDIFFMPSNLEGFPVVLVEAQACGLPCIISTNISSEVDMGLNLITFLDLNCGFDTWESKLNEAFGKKSFAFDTIKAKMSEKNFNAADSAIKLQNIYMQKLKND</sequence>
<dbReference type="RefSeq" id="WP_119638348.1">
    <property type="nucleotide sequence ID" value="NZ_QXFJ01000007.1"/>
</dbReference>
<evidence type="ECO:0000313" key="5">
    <source>
        <dbReference type="Proteomes" id="UP000284189"/>
    </source>
</evidence>
<name>A0A418NBY7_9FLAO</name>
<dbReference type="InterPro" id="IPR050194">
    <property type="entry name" value="Glycosyltransferase_grp1"/>
</dbReference>
<proteinExistence type="predicted"/>
<dbReference type="SUPFAM" id="SSF53756">
    <property type="entry name" value="UDP-Glycosyltransferase/glycogen phosphorylase"/>
    <property type="match status" value="1"/>
</dbReference>
<dbReference type="Gene3D" id="3.40.50.2000">
    <property type="entry name" value="Glycogen Phosphorylase B"/>
    <property type="match status" value="2"/>
</dbReference>
<feature type="domain" description="Glycosyl transferase family 1" evidence="1">
    <location>
        <begin position="186"/>
        <end position="304"/>
    </location>
</feature>